<evidence type="ECO:0000256" key="9">
    <source>
        <dbReference type="ARBA" id="ARBA00023136"/>
    </source>
</evidence>
<evidence type="ECO:0000256" key="7">
    <source>
        <dbReference type="ARBA" id="ARBA00023065"/>
    </source>
</evidence>
<feature type="domain" description="TonB-dependent receptor plug" evidence="15">
    <location>
        <begin position="58"/>
        <end position="170"/>
    </location>
</feature>
<feature type="chain" id="PRO_5045769756" evidence="13">
    <location>
        <begin position="30"/>
        <end position="770"/>
    </location>
</feature>
<keyword evidence="10 11" id="KW-0998">Cell outer membrane</keyword>
<protein>
    <submittedName>
        <fullName evidence="16">TonB-dependent receptor</fullName>
    </submittedName>
</protein>
<dbReference type="InterPro" id="IPR000531">
    <property type="entry name" value="Beta-barrel_TonB"/>
</dbReference>
<evidence type="ECO:0000256" key="10">
    <source>
        <dbReference type="ARBA" id="ARBA00023237"/>
    </source>
</evidence>
<dbReference type="PANTHER" id="PTHR32552">
    <property type="entry name" value="FERRICHROME IRON RECEPTOR-RELATED"/>
    <property type="match status" value="1"/>
</dbReference>
<keyword evidence="2 11" id="KW-0813">Transport</keyword>
<reference evidence="17" key="1">
    <citation type="journal article" date="2019" name="Int. J. Syst. Evol. Microbiol.">
        <title>The Global Catalogue of Microorganisms (GCM) 10K type strain sequencing project: providing services to taxonomists for standard genome sequencing and annotation.</title>
        <authorList>
            <consortium name="The Broad Institute Genomics Platform"/>
            <consortium name="The Broad Institute Genome Sequencing Center for Infectious Disease"/>
            <person name="Wu L."/>
            <person name="Ma J."/>
        </authorList>
    </citation>
    <scope>NUCLEOTIDE SEQUENCE [LARGE SCALE GENOMIC DNA]</scope>
    <source>
        <strain evidence="17">KCTC 52237</strain>
    </source>
</reference>
<dbReference type="EMBL" id="JBHRTF010000006">
    <property type="protein sequence ID" value="MFC3116673.1"/>
    <property type="molecule type" value="Genomic_DNA"/>
</dbReference>
<keyword evidence="8 12" id="KW-0798">TonB box</keyword>
<evidence type="ECO:0000256" key="6">
    <source>
        <dbReference type="ARBA" id="ARBA00023004"/>
    </source>
</evidence>
<dbReference type="PROSITE" id="PS52016">
    <property type="entry name" value="TONB_DEPENDENT_REC_3"/>
    <property type="match status" value="1"/>
</dbReference>
<comment type="subcellular location">
    <subcellularLocation>
        <location evidence="1 11">Cell outer membrane</location>
        <topology evidence="1 11">Multi-pass membrane protein</topology>
    </subcellularLocation>
</comment>
<keyword evidence="13" id="KW-0732">Signal</keyword>
<keyword evidence="16" id="KW-0675">Receptor</keyword>
<dbReference type="Pfam" id="PF07715">
    <property type="entry name" value="Plug"/>
    <property type="match status" value="1"/>
</dbReference>
<accession>A0ABV7FJ52</accession>
<evidence type="ECO:0000313" key="16">
    <source>
        <dbReference type="EMBL" id="MFC3116673.1"/>
    </source>
</evidence>
<dbReference type="CDD" id="cd01347">
    <property type="entry name" value="ligand_gated_channel"/>
    <property type="match status" value="1"/>
</dbReference>
<keyword evidence="4" id="KW-0410">Iron transport</keyword>
<keyword evidence="3 11" id="KW-1134">Transmembrane beta strand</keyword>
<keyword evidence="6" id="KW-0408">Iron</keyword>
<evidence type="ECO:0000256" key="11">
    <source>
        <dbReference type="PROSITE-ProRule" id="PRU01360"/>
    </source>
</evidence>
<evidence type="ECO:0000256" key="5">
    <source>
        <dbReference type="ARBA" id="ARBA00022692"/>
    </source>
</evidence>
<evidence type="ECO:0000256" key="13">
    <source>
        <dbReference type="SAM" id="SignalP"/>
    </source>
</evidence>
<gene>
    <name evidence="16" type="ORF">ACFODX_13960</name>
</gene>
<feature type="signal peptide" evidence="13">
    <location>
        <begin position="1"/>
        <end position="29"/>
    </location>
</feature>
<evidence type="ECO:0000259" key="15">
    <source>
        <dbReference type="Pfam" id="PF07715"/>
    </source>
</evidence>
<keyword evidence="5 11" id="KW-0812">Transmembrane</keyword>
<dbReference type="Pfam" id="PF00593">
    <property type="entry name" value="TonB_dep_Rec_b-barrel"/>
    <property type="match status" value="1"/>
</dbReference>
<dbReference type="InterPro" id="IPR039426">
    <property type="entry name" value="TonB-dep_rcpt-like"/>
</dbReference>
<evidence type="ECO:0000313" key="17">
    <source>
        <dbReference type="Proteomes" id="UP001595555"/>
    </source>
</evidence>
<dbReference type="Gene3D" id="2.40.170.20">
    <property type="entry name" value="TonB-dependent receptor, beta-barrel domain"/>
    <property type="match status" value="1"/>
</dbReference>
<proteinExistence type="inferred from homology"/>
<evidence type="ECO:0000256" key="12">
    <source>
        <dbReference type="RuleBase" id="RU003357"/>
    </source>
</evidence>
<keyword evidence="17" id="KW-1185">Reference proteome</keyword>
<evidence type="ECO:0000256" key="2">
    <source>
        <dbReference type="ARBA" id="ARBA00022448"/>
    </source>
</evidence>
<sequence length="770" mass="83634">MSFYSAKNKLSLSALLLLLGQGWTLPALSEDDNNAPQTSATKPLEEVMVTARKREESVLDVPIAITAFGADVLSSPTISDISNLAALAPNVEFSTSPPISGTSNAAAVFIRGIGQNDFLATNDPGVGVYLDGVYIARSVGGVLKVNDIERVEILRGPQGTLFGKNTIGGAVNVISRLPASEARGSVTVIGGSKDRQDLALSAEGPLADNLTGRLSLLDENRDGYVERTLDGKDQGNINRSTLKGLLHWQPAEHMDFRFSGDYTHQRQNGAAEVMIDITEGRDLSTLPPGEPLTNWELFNALIAGPQFDTQWDTRWLPTGDGFNTFSTGPSQDDLEVKGVSVSGDIELSPSLTLTSVTGYRAMEGTYARDADGSPLAYGSVVNRDEQSQFSEELRLTGSSGESLTWTLGAFYLQEAITNQQDVVFLGGLFEATGGAADATFDVNNEVDVDSRALFGQLSWTHKAWEVTGGLRMTREQKEFFIDNATVNTGVQLIGPQHKPADVWREVSPGLNISYDLNEHSMLYASYSEGFKSGGYNGRLVNPATDTQSGTPVIDTFDPENATTYELGFKQQYDWLYLQGAVFTTDYTNMQVSVLTIGANNLIAVTIDNAAKAAIDGAEFEAVVTLADNVRLRTGLGYLDARYVELEQGALLNKNQKLQKIPEWNSFVRGEYDYSLTHYGRLTSALEFSYKSKTYNDPLNTESIAQPAFTLVNASLSWLNPQETIKASLFCNNLTDETYFLSGVSELASVGISSATYGRQREFGLALEYSF</sequence>
<name>A0ABV7FJ52_9GAMM</name>
<organism evidence="16 17">
    <name type="scientific">Cellvibrio fontiphilus</name>
    <dbReference type="NCBI Taxonomy" id="1815559"/>
    <lineage>
        <taxon>Bacteria</taxon>
        <taxon>Pseudomonadati</taxon>
        <taxon>Pseudomonadota</taxon>
        <taxon>Gammaproteobacteria</taxon>
        <taxon>Cellvibrionales</taxon>
        <taxon>Cellvibrionaceae</taxon>
        <taxon>Cellvibrio</taxon>
    </lineage>
</organism>
<evidence type="ECO:0000259" key="14">
    <source>
        <dbReference type="Pfam" id="PF00593"/>
    </source>
</evidence>
<dbReference type="RefSeq" id="WP_378120207.1">
    <property type="nucleotide sequence ID" value="NZ_JBHRTF010000006.1"/>
</dbReference>
<evidence type="ECO:0000256" key="8">
    <source>
        <dbReference type="ARBA" id="ARBA00023077"/>
    </source>
</evidence>
<dbReference type="InterPro" id="IPR012910">
    <property type="entry name" value="Plug_dom"/>
</dbReference>
<keyword evidence="9 11" id="KW-0472">Membrane</keyword>
<evidence type="ECO:0000256" key="3">
    <source>
        <dbReference type="ARBA" id="ARBA00022452"/>
    </source>
</evidence>
<comment type="caution">
    <text evidence="16">The sequence shown here is derived from an EMBL/GenBank/DDBJ whole genome shotgun (WGS) entry which is preliminary data.</text>
</comment>
<dbReference type="SUPFAM" id="SSF56935">
    <property type="entry name" value="Porins"/>
    <property type="match status" value="1"/>
</dbReference>
<comment type="similarity">
    <text evidence="11 12">Belongs to the TonB-dependent receptor family.</text>
</comment>
<keyword evidence="7" id="KW-0406">Ion transport</keyword>
<evidence type="ECO:0000256" key="1">
    <source>
        <dbReference type="ARBA" id="ARBA00004571"/>
    </source>
</evidence>
<dbReference type="InterPro" id="IPR036942">
    <property type="entry name" value="Beta-barrel_TonB_sf"/>
</dbReference>
<dbReference type="PANTHER" id="PTHR32552:SF81">
    <property type="entry name" value="TONB-DEPENDENT OUTER MEMBRANE RECEPTOR"/>
    <property type="match status" value="1"/>
</dbReference>
<dbReference type="Proteomes" id="UP001595555">
    <property type="component" value="Unassembled WGS sequence"/>
</dbReference>
<feature type="domain" description="TonB-dependent receptor-like beta-barrel" evidence="14">
    <location>
        <begin position="305"/>
        <end position="733"/>
    </location>
</feature>
<evidence type="ECO:0000256" key="4">
    <source>
        <dbReference type="ARBA" id="ARBA00022496"/>
    </source>
</evidence>